<dbReference type="EMBL" id="OB795416">
    <property type="protein sequence ID" value="CAD7432214.1"/>
    <property type="molecule type" value="Genomic_DNA"/>
</dbReference>
<feature type="compositionally biased region" description="Low complexity" evidence="2">
    <location>
        <begin position="33"/>
        <end position="45"/>
    </location>
</feature>
<keyword evidence="1" id="KW-0175">Coiled coil</keyword>
<gene>
    <name evidence="3" type="ORF">TMSB3V08_LOCUS8926</name>
</gene>
<feature type="coiled-coil region" evidence="1">
    <location>
        <begin position="87"/>
        <end position="133"/>
    </location>
</feature>
<reference evidence="3" key="1">
    <citation type="submission" date="2020-11" db="EMBL/GenBank/DDBJ databases">
        <authorList>
            <person name="Tran Van P."/>
        </authorList>
    </citation>
    <scope>NUCLEOTIDE SEQUENCE</scope>
</reference>
<sequence>MSTEPSGDSPSPPPQSSPTQTPAIDKQLLSWETFTTDPTSRTFTPGGSNKLTSQPSVGKPCHSSGEIFHESSTHFVEIETKVRLGQMQELHNLKLKQEAELHEIKVEIEKTRLREAQLAIEIKEIQLARLNTNEHCGSY</sequence>
<feature type="compositionally biased region" description="Polar residues" evidence="2">
    <location>
        <begin position="46"/>
        <end position="56"/>
    </location>
</feature>
<evidence type="ECO:0000256" key="2">
    <source>
        <dbReference type="SAM" id="MobiDB-lite"/>
    </source>
</evidence>
<dbReference type="AlphaFoldDB" id="A0A7R9HR78"/>
<accession>A0A7R9HR78</accession>
<evidence type="ECO:0000256" key="1">
    <source>
        <dbReference type="SAM" id="Coils"/>
    </source>
</evidence>
<evidence type="ECO:0000313" key="3">
    <source>
        <dbReference type="EMBL" id="CAD7432214.1"/>
    </source>
</evidence>
<protein>
    <submittedName>
        <fullName evidence="3">Uncharacterized protein</fullName>
    </submittedName>
</protein>
<organism evidence="3">
    <name type="scientific">Timema monikensis</name>
    <dbReference type="NCBI Taxonomy" id="170555"/>
    <lineage>
        <taxon>Eukaryota</taxon>
        <taxon>Metazoa</taxon>
        <taxon>Ecdysozoa</taxon>
        <taxon>Arthropoda</taxon>
        <taxon>Hexapoda</taxon>
        <taxon>Insecta</taxon>
        <taxon>Pterygota</taxon>
        <taxon>Neoptera</taxon>
        <taxon>Polyneoptera</taxon>
        <taxon>Phasmatodea</taxon>
        <taxon>Timematodea</taxon>
        <taxon>Timematoidea</taxon>
        <taxon>Timematidae</taxon>
        <taxon>Timema</taxon>
    </lineage>
</organism>
<feature type="region of interest" description="Disordered" evidence="2">
    <location>
        <begin position="1"/>
        <end position="68"/>
    </location>
</feature>
<proteinExistence type="predicted"/>
<name>A0A7R9HR78_9NEOP</name>